<accession>A0AAJ2LVP3</accession>
<comment type="similarity">
    <text evidence="2">Belongs to the glycosyltransferase 2 family.</text>
</comment>
<evidence type="ECO:0000259" key="6">
    <source>
        <dbReference type="Pfam" id="PF02709"/>
    </source>
</evidence>
<comment type="caution">
    <text evidence="7">The sequence shown here is derived from an EMBL/GenBank/DDBJ whole genome shotgun (WGS) entry which is preliminary data.</text>
</comment>
<dbReference type="Pfam" id="PF00535">
    <property type="entry name" value="Glycos_transf_2"/>
    <property type="match status" value="1"/>
</dbReference>
<dbReference type="Pfam" id="PF02709">
    <property type="entry name" value="Glyco_transf_7C"/>
    <property type="match status" value="1"/>
</dbReference>
<dbReference type="Gene3D" id="3.90.550.10">
    <property type="entry name" value="Spore Coat Polysaccharide Biosynthesis Protein SpsA, Chain A"/>
    <property type="match status" value="1"/>
</dbReference>
<dbReference type="PANTHER" id="PTHR43179:SF12">
    <property type="entry name" value="GALACTOFURANOSYLTRANSFERASE GLFT2"/>
    <property type="match status" value="1"/>
</dbReference>
<name>A0AAJ2LVP3_9MICO</name>
<organism evidence="7 8">
    <name type="scientific">Microbacterium aurantiacum</name>
    <dbReference type="NCBI Taxonomy" id="162393"/>
    <lineage>
        <taxon>Bacteria</taxon>
        <taxon>Bacillati</taxon>
        <taxon>Actinomycetota</taxon>
        <taxon>Actinomycetes</taxon>
        <taxon>Micrococcales</taxon>
        <taxon>Microbacteriaceae</taxon>
        <taxon>Microbacterium</taxon>
    </lineage>
</organism>
<dbReference type="Proteomes" id="UP001183582">
    <property type="component" value="Unassembled WGS sequence"/>
</dbReference>
<evidence type="ECO:0000256" key="4">
    <source>
        <dbReference type="ARBA" id="ARBA00022679"/>
    </source>
</evidence>
<evidence type="ECO:0000256" key="3">
    <source>
        <dbReference type="ARBA" id="ARBA00022676"/>
    </source>
</evidence>
<evidence type="ECO:0000313" key="8">
    <source>
        <dbReference type="Proteomes" id="UP001183582"/>
    </source>
</evidence>
<evidence type="ECO:0000313" key="7">
    <source>
        <dbReference type="EMBL" id="MDS0244827.1"/>
    </source>
</evidence>
<comment type="pathway">
    <text evidence="1">Cell wall biogenesis; cell wall polysaccharide biosynthesis.</text>
</comment>
<dbReference type="GO" id="GO:0016757">
    <property type="term" value="F:glycosyltransferase activity"/>
    <property type="evidence" value="ECO:0007669"/>
    <property type="project" value="UniProtKB-KW"/>
</dbReference>
<dbReference type="SUPFAM" id="SSF53448">
    <property type="entry name" value="Nucleotide-diphospho-sugar transferases"/>
    <property type="match status" value="1"/>
</dbReference>
<evidence type="ECO:0000256" key="2">
    <source>
        <dbReference type="ARBA" id="ARBA00006739"/>
    </source>
</evidence>
<proteinExistence type="inferred from homology"/>
<dbReference type="InterPro" id="IPR027791">
    <property type="entry name" value="Galactosyl_T_C"/>
</dbReference>
<keyword evidence="4 7" id="KW-0808">Transferase</keyword>
<feature type="domain" description="Galactosyltransferase C-terminal" evidence="6">
    <location>
        <begin position="181"/>
        <end position="231"/>
    </location>
</feature>
<gene>
    <name evidence="7" type="ORF">KZC50_04290</name>
</gene>
<dbReference type="InterPro" id="IPR029044">
    <property type="entry name" value="Nucleotide-diphossugar_trans"/>
</dbReference>
<evidence type="ECO:0000256" key="1">
    <source>
        <dbReference type="ARBA" id="ARBA00004776"/>
    </source>
</evidence>
<feature type="domain" description="Glycosyltransferase 2-like" evidence="5">
    <location>
        <begin position="26"/>
        <end position="139"/>
    </location>
</feature>
<dbReference type="InterPro" id="IPR001173">
    <property type="entry name" value="Glyco_trans_2-like"/>
</dbReference>
<dbReference type="EC" id="2.4.-.-" evidence="7"/>
<protein>
    <submittedName>
        <fullName evidence="7">Glycosyltransferase</fullName>
        <ecNumber evidence="7">2.4.-.-</ecNumber>
    </submittedName>
</protein>
<sequence>MASGIVPGNRWDLVGDARPATPPRVSVIVAHYDQPDELARTLAALAAQDHPADRLEIIVADDGSPHPVSVPARVRVVRQEDRGFRLAAVRNLGVRASTGDILCFLDADTAPEPGYISALTRLPALLPDAVTVGRRRHADLAGVPVQTPVAEAVRGRELAEPAWLADAYARSRNLLDADDRSYRYVIGAVIACSRRLFDDVGGFDESFTAYGGEDWEWAHRAWQAGAMLAHVPDAIAWHDGPEWAGREGSDRERANAQTLRLAASVPVSGSAGFGVRRSVPDLAVHLTGEHSDASLFVCVDSILATFPHAVVVLDAEPAVEALRSDARVRVRDGGESGGGAVDARVTWTLDRPMLVDDAAGLAECLAALGSGEVGTIEVESSGGVLRSRRAERRAARLCTEVGFTSVRRRVPGIHPLRPDPHVEAYVGGWGSLDAFV</sequence>
<dbReference type="EMBL" id="JAHWXH010000001">
    <property type="protein sequence ID" value="MDS0244827.1"/>
    <property type="molecule type" value="Genomic_DNA"/>
</dbReference>
<evidence type="ECO:0000259" key="5">
    <source>
        <dbReference type="Pfam" id="PF00535"/>
    </source>
</evidence>
<reference evidence="7 8" key="1">
    <citation type="submission" date="2021-06" db="EMBL/GenBank/DDBJ databases">
        <title>Genome-based taxonomic framework of Microbacterium strains isolated from marine environment, the description of four new species and reclassification of four preexisting species.</title>
        <authorList>
            <person name="Lee S.D."/>
            <person name="Kim S.-M."/>
            <person name="Byeon Y.-S."/>
            <person name="Yang H.L."/>
            <person name="Kim I.S."/>
        </authorList>
    </citation>
    <scope>NUCLEOTIDE SEQUENCE [LARGE SCALE GENOMIC DNA]</scope>
    <source>
        <strain evidence="7 8">KACC 20514</strain>
    </source>
</reference>
<keyword evidence="3 7" id="KW-0328">Glycosyltransferase</keyword>
<dbReference type="PANTHER" id="PTHR43179">
    <property type="entry name" value="RHAMNOSYLTRANSFERASE WBBL"/>
    <property type="match status" value="1"/>
</dbReference>
<dbReference type="AlphaFoldDB" id="A0AAJ2LVP3"/>